<comment type="caution">
    <text evidence="1">The sequence shown here is derived from an EMBL/GenBank/DDBJ whole genome shotgun (WGS) entry which is preliminary data.</text>
</comment>
<dbReference type="Proteomes" id="UP000789739">
    <property type="component" value="Unassembled WGS sequence"/>
</dbReference>
<evidence type="ECO:0000313" key="2">
    <source>
        <dbReference type="Proteomes" id="UP000789739"/>
    </source>
</evidence>
<keyword evidence="2" id="KW-1185">Reference proteome</keyword>
<feature type="non-terminal residue" evidence="1">
    <location>
        <position position="139"/>
    </location>
</feature>
<proteinExistence type="predicted"/>
<sequence length="139" mass="16422">FMPFLKRQFEKIHQDFDKVDHKVEGVHHEVKRTRLQSEIWLSVPATNTETEKGVHVKKCGTDINFPFSLTAMTQTRQTGKFKSPPNAEVSEYMLQEYFINECRILQKLEKSQLEVQDSHSIPFWLPENQTLYLLQKEIL</sequence>
<gene>
    <name evidence="1" type="ORF">PBRASI_LOCUS9095</name>
</gene>
<evidence type="ECO:0000313" key="1">
    <source>
        <dbReference type="EMBL" id="CAG8628132.1"/>
    </source>
</evidence>
<dbReference type="OrthoDB" id="2445762at2759"/>
<name>A0A9N9GVF4_9GLOM</name>
<protein>
    <submittedName>
        <fullName evidence="1">368_t:CDS:1</fullName>
    </submittedName>
</protein>
<dbReference type="AlphaFoldDB" id="A0A9N9GVF4"/>
<accession>A0A9N9GVF4</accession>
<organism evidence="1 2">
    <name type="scientific">Paraglomus brasilianum</name>
    <dbReference type="NCBI Taxonomy" id="144538"/>
    <lineage>
        <taxon>Eukaryota</taxon>
        <taxon>Fungi</taxon>
        <taxon>Fungi incertae sedis</taxon>
        <taxon>Mucoromycota</taxon>
        <taxon>Glomeromycotina</taxon>
        <taxon>Glomeromycetes</taxon>
        <taxon>Paraglomerales</taxon>
        <taxon>Paraglomeraceae</taxon>
        <taxon>Paraglomus</taxon>
    </lineage>
</organism>
<reference evidence="1" key="1">
    <citation type="submission" date="2021-06" db="EMBL/GenBank/DDBJ databases">
        <authorList>
            <person name="Kallberg Y."/>
            <person name="Tangrot J."/>
            <person name="Rosling A."/>
        </authorList>
    </citation>
    <scope>NUCLEOTIDE SEQUENCE</scope>
    <source>
        <strain evidence="1">BR232B</strain>
    </source>
</reference>
<dbReference type="EMBL" id="CAJVPI010001831">
    <property type="protein sequence ID" value="CAG8628132.1"/>
    <property type="molecule type" value="Genomic_DNA"/>
</dbReference>